<gene>
    <name evidence="4" type="ORF">QFZ56_006473</name>
</gene>
<dbReference type="InterPro" id="IPR011050">
    <property type="entry name" value="Pectin_lyase_fold/virulence"/>
</dbReference>
<proteinExistence type="predicted"/>
<dbReference type="Proteomes" id="UP001243364">
    <property type="component" value="Unassembled WGS sequence"/>
</dbReference>
<evidence type="ECO:0000256" key="1">
    <source>
        <dbReference type="ARBA" id="ARBA00022737"/>
    </source>
</evidence>
<comment type="caution">
    <text evidence="4">The sequence shown here is derived from an EMBL/GenBank/DDBJ whole genome shotgun (WGS) entry which is preliminary data.</text>
</comment>
<feature type="region of interest" description="Disordered" evidence="2">
    <location>
        <begin position="556"/>
        <end position="600"/>
    </location>
</feature>
<dbReference type="SUPFAM" id="SSF51126">
    <property type="entry name" value="Pectin lyase-like"/>
    <property type="match status" value="3"/>
</dbReference>
<protein>
    <submittedName>
        <fullName evidence="4">Nitrous oxidase accessory protein NosD</fullName>
    </submittedName>
</protein>
<dbReference type="InterPro" id="IPR012334">
    <property type="entry name" value="Pectin_lyas_fold"/>
</dbReference>
<accession>A0ABU0QCC6</accession>
<feature type="domain" description="Right handed beta helix" evidence="3">
    <location>
        <begin position="375"/>
        <end position="503"/>
    </location>
</feature>
<reference evidence="4 5" key="1">
    <citation type="submission" date="2023-07" db="EMBL/GenBank/DDBJ databases">
        <title>Comparative genomics of wheat-associated soil bacteria to identify genetic determinants of phenazine resistance.</title>
        <authorList>
            <person name="Mouncey N."/>
        </authorList>
    </citation>
    <scope>NUCLEOTIDE SEQUENCE [LARGE SCALE GENOMIC DNA]</scope>
    <source>
        <strain evidence="4 5">W4I19-2</strain>
    </source>
</reference>
<dbReference type="Gene3D" id="2.160.20.10">
    <property type="entry name" value="Single-stranded right-handed beta-helix, Pectin lyase-like"/>
    <property type="match status" value="2"/>
</dbReference>
<evidence type="ECO:0000256" key="2">
    <source>
        <dbReference type="SAM" id="MobiDB-lite"/>
    </source>
</evidence>
<keyword evidence="1" id="KW-0677">Repeat</keyword>
<dbReference type="PANTHER" id="PTHR22990:SF15">
    <property type="entry name" value="F-BOX ONLY PROTEIN 10"/>
    <property type="match status" value="1"/>
</dbReference>
<name>A0ABU0QCC6_STRAH</name>
<feature type="domain" description="Right handed beta helix" evidence="3">
    <location>
        <begin position="144"/>
        <end position="275"/>
    </location>
</feature>
<dbReference type="RefSeq" id="WP_307047539.1">
    <property type="nucleotide sequence ID" value="NZ_JAUSYA010000001.1"/>
</dbReference>
<evidence type="ECO:0000313" key="5">
    <source>
        <dbReference type="Proteomes" id="UP001243364"/>
    </source>
</evidence>
<dbReference type="InterPro" id="IPR051550">
    <property type="entry name" value="SCF-Subunits/Alg-Epimerases"/>
</dbReference>
<organism evidence="4 5">
    <name type="scientific">Streptomyces achromogenes</name>
    <dbReference type="NCBI Taxonomy" id="67255"/>
    <lineage>
        <taxon>Bacteria</taxon>
        <taxon>Bacillati</taxon>
        <taxon>Actinomycetota</taxon>
        <taxon>Actinomycetes</taxon>
        <taxon>Kitasatosporales</taxon>
        <taxon>Streptomycetaceae</taxon>
        <taxon>Streptomyces</taxon>
    </lineage>
</organism>
<dbReference type="Pfam" id="PF13229">
    <property type="entry name" value="Beta_helix"/>
    <property type="match status" value="2"/>
</dbReference>
<keyword evidence="5" id="KW-1185">Reference proteome</keyword>
<feature type="compositionally biased region" description="Basic and acidic residues" evidence="2">
    <location>
        <begin position="581"/>
        <end position="600"/>
    </location>
</feature>
<evidence type="ECO:0000313" key="4">
    <source>
        <dbReference type="EMBL" id="MDQ0687510.1"/>
    </source>
</evidence>
<dbReference type="InterPro" id="IPR006626">
    <property type="entry name" value="PbH1"/>
</dbReference>
<dbReference type="PANTHER" id="PTHR22990">
    <property type="entry name" value="F-BOX ONLY PROTEIN"/>
    <property type="match status" value="1"/>
</dbReference>
<evidence type="ECO:0000259" key="3">
    <source>
        <dbReference type="Pfam" id="PF13229"/>
    </source>
</evidence>
<dbReference type="EMBL" id="JAUSYA010000001">
    <property type="protein sequence ID" value="MDQ0687510.1"/>
    <property type="molecule type" value="Genomic_DNA"/>
</dbReference>
<dbReference type="SMART" id="SM00710">
    <property type="entry name" value="PbH1"/>
    <property type="match status" value="10"/>
</dbReference>
<dbReference type="InterPro" id="IPR039448">
    <property type="entry name" value="Beta_helix"/>
</dbReference>
<sequence length="600" mass="62624">MVRKYVVSPGGRRGAHPDIGSALRAAAARGRAARIEIAPGQYEEQLTVHGEVELVAVGEPGSVVVSRPRGTVLTAFGSVVVRGLALTGRDADAGVVDCRAGFLTLDRVEVRAHHGVCVHVRPGTSATLTDSGFRFGRTVFTGATAVVERCRFAGAADNAVAVIESARVTIRDSRIDGARIHGVRVSDASAQLTGCEITGTERAAVIADTQAELTVEGCRIEGVHGPALQFVEQSRGAVRGTRVRDAENGILVASGADPQVRDCVFTGCRDTGIHVQEAGRGAFEDCEVVDAGNVGVLSTRGGAPHVSGCRVSGGNVGIAVTDRARGRFTGCHVHDLTGVGLRVWDESKTVFEDVRVERCPFGLDAKGNGGTTAELTGVAFGDFDMIAVAAVGQSRVTLRAATAERGLLGFGAGEEAQLQLHDCTVTGVETGGALAFGTARLVARNLTVTGAQSYGLCGTGSAFVDVAGSRFEECAATGLRFDESCGGRLVDCSVTGTSGTAVQHNGRVQLVSLQTTLPVKEITEPAPPPTIVNNYHGPVFVEAVHSAQLAWGNTNVVQQQTHQSRPDDRSEQTAQSVRTEQTGRTERTDDPGHVDPVERP</sequence>